<dbReference type="GO" id="GO:0009307">
    <property type="term" value="P:DNA restriction-modification system"/>
    <property type="evidence" value="ECO:0007669"/>
    <property type="project" value="UniProtKB-KW"/>
</dbReference>
<reference evidence="8" key="1">
    <citation type="journal article" date="2014" name="Int. J. Syst. Evol. Microbiol.">
        <title>Complete genome sequence of Corynebacterium casei LMG S-19264T (=DSM 44701T), isolated from a smear-ripened cheese.</title>
        <authorList>
            <consortium name="US DOE Joint Genome Institute (JGI-PGF)"/>
            <person name="Walter F."/>
            <person name="Albersmeier A."/>
            <person name="Kalinowski J."/>
            <person name="Ruckert C."/>
        </authorList>
    </citation>
    <scope>NUCLEOTIDE SEQUENCE</scope>
    <source>
        <strain evidence="8">JCM 3172</strain>
    </source>
</reference>
<dbReference type="PANTHER" id="PTHR10629">
    <property type="entry name" value="CYTOSINE-SPECIFIC METHYLTRANSFERASE"/>
    <property type="match status" value="1"/>
</dbReference>
<keyword evidence="2 6" id="KW-0489">Methyltransferase</keyword>
<evidence type="ECO:0000313" key="9">
    <source>
        <dbReference type="Proteomes" id="UP000619486"/>
    </source>
</evidence>
<dbReference type="PROSITE" id="PS51679">
    <property type="entry name" value="SAM_MT_C5"/>
    <property type="match status" value="1"/>
</dbReference>
<protein>
    <recommendedName>
        <fullName evidence="1">DNA (cytosine-5-)-methyltransferase</fullName>
        <ecNumber evidence="1">2.1.1.37</ecNumber>
    </recommendedName>
</protein>
<evidence type="ECO:0000313" key="8">
    <source>
        <dbReference type="EMBL" id="GGT27802.1"/>
    </source>
</evidence>
<dbReference type="EMBL" id="BMQQ01000006">
    <property type="protein sequence ID" value="GGT27802.1"/>
    <property type="molecule type" value="Genomic_DNA"/>
</dbReference>
<name>A0A918LNV0_9ACTN</name>
<dbReference type="AlphaFoldDB" id="A0A918LNV0"/>
<dbReference type="PRINTS" id="PR00105">
    <property type="entry name" value="C5METTRFRASE"/>
</dbReference>
<dbReference type="SUPFAM" id="SSF53335">
    <property type="entry name" value="S-adenosyl-L-methionine-dependent methyltransferases"/>
    <property type="match status" value="1"/>
</dbReference>
<dbReference type="InterPro" id="IPR001525">
    <property type="entry name" value="C5_MeTfrase"/>
</dbReference>
<comment type="caution">
    <text evidence="8">The sequence shown here is derived from an EMBL/GenBank/DDBJ whole genome shotgun (WGS) entry which is preliminary data.</text>
</comment>
<keyword evidence="9" id="KW-1185">Reference proteome</keyword>
<dbReference type="PANTHER" id="PTHR10629:SF52">
    <property type="entry name" value="DNA (CYTOSINE-5)-METHYLTRANSFERASE 1"/>
    <property type="match status" value="1"/>
</dbReference>
<dbReference type="GO" id="GO:0044027">
    <property type="term" value="P:negative regulation of gene expression via chromosomal CpG island methylation"/>
    <property type="evidence" value="ECO:0007669"/>
    <property type="project" value="TreeGrafter"/>
</dbReference>
<evidence type="ECO:0000256" key="1">
    <source>
        <dbReference type="ARBA" id="ARBA00011975"/>
    </source>
</evidence>
<evidence type="ECO:0000256" key="6">
    <source>
        <dbReference type="PROSITE-ProRule" id="PRU01016"/>
    </source>
</evidence>
<comment type="caution">
    <text evidence="6">Lacks conserved residue(s) required for the propagation of feature annotation.</text>
</comment>
<organism evidence="8 9">
    <name type="scientific">Streptomyces purpureus</name>
    <dbReference type="NCBI Taxonomy" id="1951"/>
    <lineage>
        <taxon>Bacteria</taxon>
        <taxon>Bacillati</taxon>
        <taxon>Actinomycetota</taxon>
        <taxon>Actinomycetes</taxon>
        <taxon>Kitasatosporales</taxon>
        <taxon>Streptomycetaceae</taxon>
        <taxon>Streptomyces</taxon>
    </lineage>
</organism>
<proteinExistence type="inferred from homology"/>
<dbReference type="GO" id="GO:0003677">
    <property type="term" value="F:DNA binding"/>
    <property type="evidence" value="ECO:0007669"/>
    <property type="project" value="TreeGrafter"/>
</dbReference>
<dbReference type="Pfam" id="PF00145">
    <property type="entry name" value="DNA_methylase"/>
    <property type="match status" value="1"/>
</dbReference>
<accession>A0A918LNV0</accession>
<evidence type="ECO:0000256" key="2">
    <source>
        <dbReference type="ARBA" id="ARBA00022603"/>
    </source>
</evidence>
<keyword evidence="4 6" id="KW-0949">S-adenosyl-L-methionine</keyword>
<dbReference type="GO" id="GO:0032259">
    <property type="term" value="P:methylation"/>
    <property type="evidence" value="ECO:0007669"/>
    <property type="project" value="UniProtKB-KW"/>
</dbReference>
<dbReference type="Proteomes" id="UP000619486">
    <property type="component" value="Unassembled WGS sequence"/>
</dbReference>
<sequence>MSQARLTLLDVCAGAGGQAIGLESAGFAPVALVENDAHACATLRANRPAWNVLEMDLLEFDPVDHPYTYDVDLLAAGLPRVKSAASAARSQDDEARKLLEATVWLTAGVRPRVALIENVPDLVTSEAFSDIREFIRLELEHLGYRLHGRVLNANEFGVPQDRRHGVLVACRHDVADRFRWPTPTGTAPQTVGEALGRSMSERGWPHATAWAARADRQAPAVVGGSKNRGGADLGPSGTKKAWARMGVNGGTIGDEVPDASFPWVPDGEPRDLPTLTVPQVSILQGFPSDWRLCGGKTARYRQIGHAWPPPVAAAVGRSLAAALAER</sequence>
<feature type="region of interest" description="Disordered" evidence="7">
    <location>
        <begin position="216"/>
        <end position="238"/>
    </location>
</feature>
<evidence type="ECO:0000256" key="3">
    <source>
        <dbReference type="ARBA" id="ARBA00022679"/>
    </source>
</evidence>
<reference evidence="8" key="2">
    <citation type="submission" date="2020-09" db="EMBL/GenBank/DDBJ databases">
        <authorList>
            <person name="Sun Q."/>
            <person name="Ohkuma M."/>
        </authorList>
    </citation>
    <scope>NUCLEOTIDE SEQUENCE</scope>
    <source>
        <strain evidence="8">JCM 3172</strain>
    </source>
</reference>
<dbReference type="InterPro" id="IPR050390">
    <property type="entry name" value="C5-Methyltransferase"/>
</dbReference>
<gene>
    <name evidence="8" type="ORF">GCM10014713_21550</name>
</gene>
<dbReference type="Gene3D" id="3.40.50.150">
    <property type="entry name" value="Vaccinia Virus protein VP39"/>
    <property type="match status" value="1"/>
</dbReference>
<keyword evidence="5" id="KW-0680">Restriction system</keyword>
<keyword evidence="3 6" id="KW-0808">Transferase</keyword>
<dbReference type="InterPro" id="IPR029063">
    <property type="entry name" value="SAM-dependent_MTases_sf"/>
</dbReference>
<evidence type="ECO:0000256" key="4">
    <source>
        <dbReference type="ARBA" id="ARBA00022691"/>
    </source>
</evidence>
<evidence type="ECO:0000256" key="7">
    <source>
        <dbReference type="SAM" id="MobiDB-lite"/>
    </source>
</evidence>
<comment type="similarity">
    <text evidence="6">Belongs to the class I-like SAM-binding methyltransferase superfamily. C5-methyltransferase family.</text>
</comment>
<dbReference type="EC" id="2.1.1.37" evidence="1"/>
<dbReference type="GO" id="GO:0003886">
    <property type="term" value="F:DNA (cytosine-5-)-methyltransferase activity"/>
    <property type="evidence" value="ECO:0007669"/>
    <property type="project" value="UniProtKB-EC"/>
</dbReference>
<evidence type="ECO:0000256" key="5">
    <source>
        <dbReference type="ARBA" id="ARBA00022747"/>
    </source>
</evidence>
<dbReference type="Gene3D" id="3.90.120.10">
    <property type="entry name" value="DNA Methylase, subunit A, domain 2"/>
    <property type="match status" value="1"/>
</dbReference>
<dbReference type="RefSeq" id="WP_229832848.1">
    <property type="nucleotide sequence ID" value="NZ_BMQQ01000006.1"/>
</dbReference>